<accession>A0A1I8JNZ8</accession>
<feature type="region of interest" description="Disordered" evidence="1">
    <location>
        <begin position="247"/>
        <end position="267"/>
    </location>
</feature>
<feature type="region of interest" description="Disordered" evidence="1">
    <location>
        <begin position="214"/>
        <end position="233"/>
    </location>
</feature>
<keyword evidence="2" id="KW-1185">Reference proteome</keyword>
<dbReference type="WBParaSite" id="snap_masked-unitig_24232-processed-gene-0.1-mRNA-1">
    <property type="protein sequence ID" value="snap_masked-unitig_24232-processed-gene-0.1-mRNA-1"/>
    <property type="gene ID" value="snap_masked-unitig_24232-processed-gene-0.1"/>
</dbReference>
<evidence type="ECO:0000313" key="2">
    <source>
        <dbReference type="Proteomes" id="UP000095280"/>
    </source>
</evidence>
<feature type="compositionally biased region" description="Low complexity" evidence="1">
    <location>
        <begin position="250"/>
        <end position="266"/>
    </location>
</feature>
<feature type="compositionally biased region" description="Polar residues" evidence="1">
    <location>
        <begin position="214"/>
        <end position="227"/>
    </location>
</feature>
<evidence type="ECO:0000313" key="3">
    <source>
        <dbReference type="WBParaSite" id="snap_masked-unitig_24232-processed-gene-0.1-mRNA-1"/>
    </source>
</evidence>
<protein>
    <submittedName>
        <fullName evidence="3">ANK_REP_REGION domain-containing protein</fullName>
    </submittedName>
</protein>
<dbReference type="AlphaFoldDB" id="A0A1I8JNZ8"/>
<reference evidence="3" key="1">
    <citation type="submission" date="2016-11" db="UniProtKB">
        <authorList>
            <consortium name="WormBaseParasite"/>
        </authorList>
    </citation>
    <scope>IDENTIFICATION</scope>
</reference>
<proteinExistence type="predicted"/>
<name>A0A1I8JNZ8_9PLAT</name>
<dbReference type="Proteomes" id="UP000095280">
    <property type="component" value="Unplaced"/>
</dbReference>
<sequence>MATSVSDVSRADRLRMAAGQGQVGLVGELLRAVPVEPDKVSALGEVSFPSKRNNDEVNELSTGADLQFNVQGVSSASYLPGLDVATPLHCARCCVVTPQICRLPPRRPAATILLRLIGSRNVRWAGLTDSGASDSLCHLAARHGSSAGCPAALMLRVAHSSNGVNNAGHSAHSITGRPTAPVTVTATRALHQRRLHGLLFEQSSCLCALKRANGSESTGPQTSQPELCSTPFRPNKLNTFRDTALHTGARLRPPGCGRGSSSSAGPVTRVNISQAERRLRACTGPALFAVGKHPQLLDSSADLQLRNRQQNETAIDVASRKGFDDAGHAVMHMSLGQRPSPSGPSPDIRRFCQKVRTSHKRQCVFSTPLCANQHCASVQAFANKFPKFNSTSDHMCLHQRWHSFGPLASHPAELLDLQTAHGYESGTAPKRPTANSVAFNRQSAAVPAPASPSVSTVHHTQLPLLRAAARLLMYRTRSDESLSMSGYKSALPGGGRAVGRRGRLSLHDADVRADFATSPGLACGRTRRHTVPVDQARLAAESRWGRQLHQQRQPDSQRRAPLLPQRLACFNSRLFRQRWGRQFRFFSTIQMPTRVQKWSMETED</sequence>
<evidence type="ECO:0000256" key="1">
    <source>
        <dbReference type="SAM" id="MobiDB-lite"/>
    </source>
</evidence>
<organism evidence="2 3">
    <name type="scientific">Macrostomum lignano</name>
    <dbReference type="NCBI Taxonomy" id="282301"/>
    <lineage>
        <taxon>Eukaryota</taxon>
        <taxon>Metazoa</taxon>
        <taxon>Spiralia</taxon>
        <taxon>Lophotrochozoa</taxon>
        <taxon>Platyhelminthes</taxon>
        <taxon>Rhabditophora</taxon>
        <taxon>Macrostomorpha</taxon>
        <taxon>Macrostomida</taxon>
        <taxon>Macrostomidae</taxon>
        <taxon>Macrostomum</taxon>
    </lineage>
</organism>